<dbReference type="PRINTS" id="PR01021">
    <property type="entry name" value="OMPADOMAIN"/>
</dbReference>
<evidence type="ECO:0000313" key="10">
    <source>
        <dbReference type="EMBL" id="QDL54302.1"/>
    </source>
</evidence>
<keyword evidence="2 8" id="KW-0732">Signal</keyword>
<dbReference type="Gene3D" id="3.30.1330.60">
    <property type="entry name" value="OmpA-like domain"/>
    <property type="match status" value="1"/>
</dbReference>
<reference evidence="11" key="1">
    <citation type="submission" date="2019-02" db="EMBL/GenBank/DDBJ databases">
        <title>Complete genome sequence of Rhodoferax sp. Gr-4.</title>
        <authorList>
            <person name="Jin L."/>
        </authorList>
    </citation>
    <scope>NUCLEOTIDE SEQUENCE [LARGE SCALE GENOMIC DNA]</scope>
    <source>
        <strain evidence="11">Gr-4</strain>
    </source>
</reference>
<dbReference type="HAMAP" id="MF_02204">
    <property type="entry name" value="Pal"/>
    <property type="match status" value="1"/>
</dbReference>
<dbReference type="InterPro" id="IPR006665">
    <property type="entry name" value="OmpA-like"/>
</dbReference>
<reference evidence="11" key="2">
    <citation type="journal article" date="2020" name="Int. J. Syst. Evol. Microbiol.">
        <title>Genomic insights into a novel species Rhodoferax aquaticus sp. nov., isolated from freshwater.</title>
        <authorList>
            <person name="Li T."/>
            <person name="Zhuo Y."/>
            <person name="Jin C.Z."/>
            <person name="Wu X."/>
            <person name="Ko S.R."/>
            <person name="Jin F.J."/>
            <person name="Ahn C.Y."/>
            <person name="Oh H.M."/>
            <person name="Lee H.G."/>
            <person name="Jin L."/>
        </authorList>
    </citation>
    <scope>NUCLEOTIDE SEQUENCE [LARGE SCALE GENOMIC DNA]</scope>
    <source>
        <strain evidence="11">Gr-4</strain>
    </source>
</reference>
<keyword evidence="3 8" id="KW-0472">Membrane</keyword>
<dbReference type="Proteomes" id="UP000317365">
    <property type="component" value="Chromosome"/>
</dbReference>
<dbReference type="InterPro" id="IPR039001">
    <property type="entry name" value="Pal"/>
</dbReference>
<accession>A0A515ENP9</accession>
<comment type="similarity">
    <text evidence="8">Belongs to the Pal lipoprotein family.</text>
</comment>
<dbReference type="PROSITE" id="PS51257">
    <property type="entry name" value="PROKAR_LIPOPROTEIN"/>
    <property type="match status" value="1"/>
</dbReference>
<feature type="domain" description="OmpA-like" evidence="9">
    <location>
        <begin position="62"/>
        <end position="176"/>
    </location>
</feature>
<dbReference type="InterPro" id="IPR014169">
    <property type="entry name" value="Pal_lipo_C"/>
</dbReference>
<evidence type="ECO:0000256" key="2">
    <source>
        <dbReference type="ARBA" id="ARBA00022729"/>
    </source>
</evidence>
<keyword evidence="7 8" id="KW-0131">Cell cycle</keyword>
<organism evidence="10 11">
    <name type="scientific">Rhodoferax aquaticus</name>
    <dbReference type="NCBI Taxonomy" id="2527691"/>
    <lineage>
        <taxon>Bacteria</taxon>
        <taxon>Pseudomonadati</taxon>
        <taxon>Pseudomonadota</taxon>
        <taxon>Betaproteobacteria</taxon>
        <taxon>Burkholderiales</taxon>
        <taxon>Comamonadaceae</taxon>
        <taxon>Rhodoferax</taxon>
    </lineage>
</organism>
<dbReference type="RefSeq" id="WP_142811093.1">
    <property type="nucleotide sequence ID" value="NZ_CP036282.1"/>
</dbReference>
<evidence type="ECO:0000256" key="3">
    <source>
        <dbReference type="ARBA" id="ARBA00023136"/>
    </source>
</evidence>
<evidence type="ECO:0000256" key="4">
    <source>
        <dbReference type="ARBA" id="ARBA00023139"/>
    </source>
</evidence>
<dbReference type="InterPro" id="IPR050330">
    <property type="entry name" value="Bact_OuterMem_StrucFunc"/>
</dbReference>
<evidence type="ECO:0000256" key="6">
    <source>
        <dbReference type="ARBA" id="ARBA00023288"/>
    </source>
</evidence>
<protein>
    <recommendedName>
        <fullName evidence="8">Peptidoglycan-associated lipoprotein</fullName>
        <shortName evidence="8">PAL</shortName>
    </recommendedName>
</protein>
<evidence type="ECO:0000313" key="11">
    <source>
        <dbReference type="Proteomes" id="UP000317365"/>
    </source>
</evidence>
<evidence type="ECO:0000259" key="9">
    <source>
        <dbReference type="PROSITE" id="PS51123"/>
    </source>
</evidence>
<dbReference type="CDD" id="cd07185">
    <property type="entry name" value="OmpA_C-like"/>
    <property type="match status" value="1"/>
</dbReference>
<dbReference type="PROSITE" id="PS01068">
    <property type="entry name" value="OMPA_1"/>
    <property type="match status" value="1"/>
</dbReference>
<keyword evidence="5 8" id="KW-0998">Cell outer membrane</keyword>
<evidence type="ECO:0000256" key="8">
    <source>
        <dbReference type="HAMAP-Rule" id="MF_02204"/>
    </source>
</evidence>
<comment type="subcellular location">
    <subcellularLocation>
        <location evidence="8">Cell outer membrane</location>
        <topology evidence="8">Lipid-anchor</topology>
    </subcellularLocation>
</comment>
<keyword evidence="4 8" id="KW-0564">Palmitate</keyword>
<dbReference type="PROSITE" id="PS51123">
    <property type="entry name" value="OMPA_2"/>
    <property type="match status" value="1"/>
</dbReference>
<dbReference type="NCBIfam" id="TIGR02802">
    <property type="entry name" value="Pal_lipo"/>
    <property type="match status" value="1"/>
</dbReference>
<keyword evidence="1 8" id="KW-0132">Cell division</keyword>
<gene>
    <name evidence="8 10" type="primary">pal</name>
    <name evidence="10" type="ORF">EXZ61_09050</name>
</gene>
<dbReference type="AlphaFoldDB" id="A0A515ENP9"/>
<dbReference type="GO" id="GO:0051301">
    <property type="term" value="P:cell division"/>
    <property type="evidence" value="ECO:0007669"/>
    <property type="project" value="UniProtKB-UniRule"/>
</dbReference>
<comment type="function">
    <text evidence="8">Part of the Tol-Pal system, which plays a role in outer membrane invagination during cell division and is important for maintaining outer membrane integrity.</text>
</comment>
<dbReference type="EMBL" id="CP036282">
    <property type="protein sequence ID" value="QDL54302.1"/>
    <property type="molecule type" value="Genomic_DNA"/>
</dbReference>
<dbReference type="KEGG" id="rhg:EXZ61_09050"/>
<dbReference type="GO" id="GO:0009279">
    <property type="term" value="C:cell outer membrane"/>
    <property type="evidence" value="ECO:0007669"/>
    <property type="project" value="UniProtKB-SubCell"/>
</dbReference>
<comment type="subunit">
    <text evidence="8">The Tol-Pal system is composed of five core proteins: the inner membrane proteins TolA, TolQ and TolR, the periplasmic protein TolB and the outer membrane protein Pal. They form a network linking the inner and outer membranes and the peptidoglycan layer.</text>
</comment>
<name>A0A515ENP9_9BURK</name>
<evidence type="ECO:0000256" key="1">
    <source>
        <dbReference type="ARBA" id="ARBA00022618"/>
    </source>
</evidence>
<dbReference type="InterPro" id="IPR036737">
    <property type="entry name" value="OmpA-like_sf"/>
</dbReference>
<dbReference type="Pfam" id="PF00691">
    <property type="entry name" value="OmpA"/>
    <property type="match status" value="1"/>
</dbReference>
<dbReference type="PANTHER" id="PTHR30329">
    <property type="entry name" value="STATOR ELEMENT OF FLAGELLAR MOTOR COMPLEX"/>
    <property type="match status" value="1"/>
</dbReference>
<evidence type="ECO:0000256" key="7">
    <source>
        <dbReference type="ARBA" id="ARBA00023306"/>
    </source>
</evidence>
<keyword evidence="11" id="KW-1185">Reference proteome</keyword>
<dbReference type="SUPFAM" id="SSF103088">
    <property type="entry name" value="OmpA-like"/>
    <property type="match status" value="1"/>
</dbReference>
<evidence type="ECO:0000256" key="5">
    <source>
        <dbReference type="ARBA" id="ARBA00023237"/>
    </source>
</evidence>
<dbReference type="InterPro" id="IPR006690">
    <property type="entry name" value="OMPA-like_CS"/>
</dbReference>
<dbReference type="InterPro" id="IPR006664">
    <property type="entry name" value="OMP_bac"/>
</dbReference>
<keyword evidence="6 8" id="KW-0449">Lipoprotein</keyword>
<proteinExistence type="inferred from homology"/>
<dbReference type="PANTHER" id="PTHR30329:SF21">
    <property type="entry name" value="LIPOPROTEIN YIAD-RELATED"/>
    <property type="match status" value="1"/>
</dbReference>
<sequence>MKRIVLIVATSAFLVACGSSVKLDDVPVVDKSGTSVGASTASTTPDDSANTGVKRVEVGKSDVDPLKVAAKVVYFDYDSFQIRPEFQALIEAHARALKLDKSKKVAIEGHTDERGGREYNLALGQKRAEAVRKALALLGVADSQVEAVSFGKEKPAVLGDSEAAMEKNRRAEVSYR</sequence>